<keyword evidence="3" id="KW-0539">Nucleus</keyword>
<dbReference type="FunCoup" id="A0A1U8A4P3">
    <property type="interactions" value="932"/>
</dbReference>
<feature type="region of interest" description="Disordered" evidence="4">
    <location>
        <begin position="117"/>
        <end position="162"/>
    </location>
</feature>
<dbReference type="InParanoid" id="A0A1U8A4P3"/>
<feature type="region of interest" description="Disordered" evidence="4">
    <location>
        <begin position="1"/>
        <end position="20"/>
    </location>
</feature>
<dbReference type="KEGG" id="nnu:104599126"/>
<organism evidence="5 6">
    <name type="scientific">Nelumbo nucifera</name>
    <name type="common">Sacred lotus</name>
    <dbReference type="NCBI Taxonomy" id="4432"/>
    <lineage>
        <taxon>Eukaryota</taxon>
        <taxon>Viridiplantae</taxon>
        <taxon>Streptophyta</taxon>
        <taxon>Embryophyta</taxon>
        <taxon>Tracheophyta</taxon>
        <taxon>Spermatophyta</taxon>
        <taxon>Magnoliopsida</taxon>
        <taxon>Proteales</taxon>
        <taxon>Nelumbonaceae</taxon>
        <taxon>Nelumbo</taxon>
    </lineage>
</organism>
<evidence type="ECO:0000313" key="5">
    <source>
        <dbReference type="Proteomes" id="UP000189703"/>
    </source>
</evidence>
<dbReference type="RefSeq" id="XP_010259816.1">
    <property type="nucleotide sequence ID" value="XM_010261514.2"/>
</dbReference>
<dbReference type="Proteomes" id="UP000189703">
    <property type="component" value="Unplaced"/>
</dbReference>
<feature type="compositionally biased region" description="Low complexity" evidence="4">
    <location>
        <begin position="153"/>
        <end position="162"/>
    </location>
</feature>
<gene>
    <name evidence="6" type="primary">LOC104599126</name>
</gene>
<evidence type="ECO:0000256" key="1">
    <source>
        <dbReference type="ARBA" id="ARBA00004604"/>
    </source>
</evidence>
<dbReference type="GO" id="GO:0030688">
    <property type="term" value="C:preribosome, small subunit precursor"/>
    <property type="evidence" value="ECO:0007669"/>
    <property type="project" value="InterPro"/>
</dbReference>
<feature type="compositionally biased region" description="Polar residues" evidence="4">
    <location>
        <begin position="1"/>
        <end position="13"/>
    </location>
</feature>
<dbReference type="eggNOG" id="ENOG502S1ZI">
    <property type="taxonomic scope" value="Eukaryota"/>
</dbReference>
<evidence type="ECO:0000256" key="4">
    <source>
        <dbReference type="SAM" id="MobiDB-lite"/>
    </source>
</evidence>
<dbReference type="GO" id="GO:0030686">
    <property type="term" value="C:90S preribosome"/>
    <property type="evidence" value="ECO:0007669"/>
    <property type="project" value="InterPro"/>
</dbReference>
<evidence type="ECO:0000256" key="3">
    <source>
        <dbReference type="ARBA" id="ARBA00023242"/>
    </source>
</evidence>
<accession>A0A1U8A4P3</accession>
<comment type="similarity">
    <text evidence="2">Belongs to the SLX9 family.</text>
</comment>
<dbReference type="AlphaFoldDB" id="A0A1U8A4P3"/>
<evidence type="ECO:0000256" key="2">
    <source>
        <dbReference type="ARBA" id="ARBA00011022"/>
    </source>
</evidence>
<protein>
    <submittedName>
        <fullName evidence="6">Ribosome biogenesis protein slx9-like</fullName>
    </submittedName>
</protein>
<feature type="compositionally biased region" description="Basic residues" evidence="4">
    <location>
        <begin position="138"/>
        <end position="152"/>
    </location>
</feature>
<dbReference type="PANTHER" id="PTHR31109:SF2">
    <property type="entry name" value="RIBOSOME BIOGENESIS PROTEIN SLX9 HOMOLOG"/>
    <property type="match status" value="1"/>
</dbReference>
<dbReference type="InterPro" id="IPR028160">
    <property type="entry name" value="Slx9-like"/>
</dbReference>
<keyword evidence="5" id="KW-1185">Reference proteome</keyword>
<dbReference type="Pfam" id="PF15341">
    <property type="entry name" value="SLX9"/>
    <property type="match status" value="1"/>
</dbReference>
<proteinExistence type="inferred from homology"/>
<dbReference type="OrthoDB" id="18703at2759"/>
<dbReference type="GO" id="GO:0000462">
    <property type="term" value="P:maturation of SSU-rRNA from tricistronic rRNA transcript (SSU-rRNA, 5.8S rRNA, LSU-rRNA)"/>
    <property type="evidence" value="ECO:0007669"/>
    <property type="project" value="InterPro"/>
</dbReference>
<dbReference type="GeneID" id="104599126"/>
<dbReference type="OMA" id="PELKMNC"/>
<dbReference type="PANTHER" id="PTHR31109">
    <property type="entry name" value="PROTEIN FAM207A"/>
    <property type="match status" value="1"/>
</dbReference>
<reference evidence="6" key="1">
    <citation type="submission" date="2025-08" db="UniProtKB">
        <authorList>
            <consortium name="RefSeq"/>
        </authorList>
    </citation>
    <scope>IDENTIFICATION</scope>
</reference>
<evidence type="ECO:0000313" key="6">
    <source>
        <dbReference type="RefSeq" id="XP_010259816.1"/>
    </source>
</evidence>
<sequence>MGLSGLRSTSSEGESSRKNSKFEKKLRFYAKVKDTITSLHAKKTISKKKRLRSRQKKLKAYDLSSLTEFLPELKEPRHPAPETNFKLNSKSRQKLVKKEGEQLRKVLNHPAFQMDPLSAIHQHLQNTQPVPIENPVKNSKKSTRKTKRKRSKASSGAKSMDI</sequence>
<dbReference type="STRING" id="4432.A0A1U8A4P3"/>
<name>A0A1U8A4P3_NELNU</name>
<dbReference type="GO" id="GO:0005730">
    <property type="term" value="C:nucleolus"/>
    <property type="evidence" value="ECO:0007669"/>
    <property type="project" value="UniProtKB-SubCell"/>
</dbReference>
<comment type="subcellular location">
    <subcellularLocation>
        <location evidence="1">Nucleus</location>
        <location evidence="1">Nucleolus</location>
    </subcellularLocation>
</comment>